<evidence type="ECO:0000256" key="1">
    <source>
        <dbReference type="SAM" id="MobiDB-lite"/>
    </source>
</evidence>
<dbReference type="VEuPathDB" id="TriTrypDB:BSAL_56625"/>
<organism evidence="2 3">
    <name type="scientific">Bodo saltans</name>
    <name type="common">Flagellated protozoan</name>
    <dbReference type="NCBI Taxonomy" id="75058"/>
    <lineage>
        <taxon>Eukaryota</taxon>
        <taxon>Discoba</taxon>
        <taxon>Euglenozoa</taxon>
        <taxon>Kinetoplastea</taxon>
        <taxon>Metakinetoplastina</taxon>
        <taxon>Eubodonida</taxon>
        <taxon>Bodonidae</taxon>
        <taxon>Bodo</taxon>
    </lineage>
</organism>
<protein>
    <submittedName>
        <fullName evidence="2">Uncharacterized protein</fullName>
    </submittedName>
</protein>
<reference evidence="3" key="1">
    <citation type="submission" date="2015-09" db="EMBL/GenBank/DDBJ databases">
        <authorList>
            <consortium name="Pathogen Informatics"/>
        </authorList>
    </citation>
    <scope>NUCLEOTIDE SEQUENCE [LARGE SCALE GENOMIC DNA]</scope>
    <source>
        <strain evidence="3">Lake Konstanz</strain>
    </source>
</reference>
<evidence type="ECO:0000313" key="2">
    <source>
        <dbReference type="EMBL" id="CUE81729.1"/>
    </source>
</evidence>
<accession>A0A0S4INE2</accession>
<sequence length="711" mass="79128">MSALTSYSTQFTRAQRYLPSRDISARLHSKKALERRLILPIESGHWTRAFEVLNAKYARQGRNASHVEQVLNCMVKNVHPHNAGSLVPVLDGVRDQLFEGTLPQSSSLWATIALSYCSLGASQEAVETVGQWQQRSGTPGNGTAPHSHHHQQQQQSRDSNSLRSQTPPPPSRNKMKQFVNEFQAKMVCKALFPLLAREGQVEAMKSVASQLFRSPESFLSDRAIQEYTRQGHAVSGDWQASLECLARQQRQQRSCGAQLGEVLLDDENTVGALRGLCRAGKWELALNWFREEYPPLASSSSSSSASVSREWWEDATFTQRRREVMECLTTHAPPATRRHLAHRFFEEHGKVLTQTGEGDGSDFLVDRSMLTMFLHCLEREMMMQPFRTTSTEDAELPSPVVNSTKVAAAATPSSAALTLLDSLSFHCDNFAMDNIAGATFLRALLLEGKWERALHIAGATPVLKGLARQKEPEPVATKTNAGDDIAAAFAAGGQNAHKKLLKSIETQSERRVVAMLYALHGRYGNDAKQFTLAKYPFAFPQEVFRPDGIAAKLLAEYSSSTAVAAGVGAEDRHRLTPLTLSSKSTVGLTERSDRVMKHQLLRLEQIRRDDEVMSFHHNNHSRKGDSKHYVNNPQKDPRVPPIGRNDESNGWTFSGRAGLPMFANSTHAHMLSSYPKHMPAKKNPMRSWNPQMNSALGHRGNVRKWNGRSAV</sequence>
<dbReference type="Proteomes" id="UP000051952">
    <property type="component" value="Unassembled WGS sequence"/>
</dbReference>
<dbReference type="EMBL" id="CYKH01000199">
    <property type="protein sequence ID" value="CUE81729.1"/>
    <property type="molecule type" value="Genomic_DNA"/>
</dbReference>
<dbReference type="AlphaFoldDB" id="A0A0S4INE2"/>
<gene>
    <name evidence="2" type="ORF">BSAL_56625</name>
</gene>
<keyword evidence="3" id="KW-1185">Reference proteome</keyword>
<dbReference type="OMA" id="DHASGWD"/>
<name>A0A0S4INE2_BODSA</name>
<evidence type="ECO:0000313" key="3">
    <source>
        <dbReference type="Proteomes" id="UP000051952"/>
    </source>
</evidence>
<dbReference type="OrthoDB" id="278676at2759"/>
<proteinExistence type="predicted"/>
<feature type="region of interest" description="Disordered" evidence="1">
    <location>
        <begin position="128"/>
        <end position="174"/>
    </location>
</feature>
<feature type="region of interest" description="Disordered" evidence="1">
    <location>
        <begin position="616"/>
        <end position="651"/>
    </location>
</feature>